<feature type="transmembrane region" description="Helical" evidence="6">
    <location>
        <begin position="21"/>
        <end position="41"/>
    </location>
</feature>
<keyword evidence="3 6" id="KW-0812">Transmembrane</keyword>
<dbReference type="GO" id="GO:0005886">
    <property type="term" value="C:plasma membrane"/>
    <property type="evidence" value="ECO:0007669"/>
    <property type="project" value="UniProtKB-SubCell"/>
</dbReference>
<evidence type="ECO:0000313" key="9">
    <source>
        <dbReference type="EMBL" id="SEM31201.1"/>
    </source>
</evidence>
<reference evidence="10" key="1">
    <citation type="submission" date="2016-10" db="EMBL/GenBank/DDBJ databases">
        <authorList>
            <person name="Varghese N."/>
            <person name="Submissions S."/>
        </authorList>
    </citation>
    <scope>NUCLEOTIDE SEQUENCE [LARGE SCALE GENOMIC DNA]</scope>
    <source>
        <strain evidence="10">DSM 17453</strain>
    </source>
</reference>
<dbReference type="InterPro" id="IPR025857">
    <property type="entry name" value="MacB_PCD"/>
</dbReference>
<feature type="domain" description="ABC3 transporter permease C-terminal" evidence="7">
    <location>
        <begin position="685"/>
        <end position="797"/>
    </location>
</feature>
<feature type="transmembrane region" description="Helical" evidence="6">
    <location>
        <begin position="682"/>
        <end position="706"/>
    </location>
</feature>
<organism evidence="9 10">
    <name type="scientific">Chryseobacterium taichungense</name>
    <dbReference type="NCBI Taxonomy" id="295069"/>
    <lineage>
        <taxon>Bacteria</taxon>
        <taxon>Pseudomonadati</taxon>
        <taxon>Bacteroidota</taxon>
        <taxon>Flavobacteriia</taxon>
        <taxon>Flavobacteriales</taxon>
        <taxon>Weeksellaceae</taxon>
        <taxon>Chryseobacterium group</taxon>
        <taxon>Chryseobacterium</taxon>
    </lineage>
</organism>
<feature type="transmembrane region" description="Helical" evidence="6">
    <location>
        <begin position="330"/>
        <end position="355"/>
    </location>
</feature>
<feature type="domain" description="MacB-like periplasmic core" evidence="8">
    <location>
        <begin position="20"/>
        <end position="232"/>
    </location>
</feature>
<feature type="transmembrane region" description="Helical" evidence="6">
    <location>
        <begin position="419"/>
        <end position="442"/>
    </location>
</feature>
<dbReference type="InterPro" id="IPR050250">
    <property type="entry name" value="Macrolide_Exporter_MacB"/>
</dbReference>
<dbReference type="GO" id="GO:0022857">
    <property type="term" value="F:transmembrane transporter activity"/>
    <property type="evidence" value="ECO:0007669"/>
    <property type="project" value="TreeGrafter"/>
</dbReference>
<dbReference type="PANTHER" id="PTHR30572">
    <property type="entry name" value="MEMBRANE COMPONENT OF TRANSPORTER-RELATED"/>
    <property type="match status" value="1"/>
</dbReference>
<dbReference type="EMBL" id="FOBV01000002">
    <property type="protein sequence ID" value="SEM31201.1"/>
    <property type="molecule type" value="Genomic_DNA"/>
</dbReference>
<evidence type="ECO:0000259" key="7">
    <source>
        <dbReference type="Pfam" id="PF02687"/>
    </source>
</evidence>
<name>A0A1H7XBX0_9FLAO</name>
<dbReference type="Pfam" id="PF02687">
    <property type="entry name" value="FtsX"/>
    <property type="match status" value="2"/>
</dbReference>
<keyword evidence="5 6" id="KW-0472">Membrane</keyword>
<feature type="transmembrane region" description="Helical" evidence="6">
    <location>
        <begin position="375"/>
        <end position="398"/>
    </location>
</feature>
<keyword evidence="2" id="KW-1003">Cell membrane</keyword>
<dbReference type="InterPro" id="IPR003838">
    <property type="entry name" value="ABC3_permease_C"/>
</dbReference>
<evidence type="ECO:0000313" key="10">
    <source>
        <dbReference type="Proteomes" id="UP000199450"/>
    </source>
</evidence>
<evidence type="ECO:0000256" key="3">
    <source>
        <dbReference type="ARBA" id="ARBA00022692"/>
    </source>
</evidence>
<feature type="transmembrane region" description="Helical" evidence="6">
    <location>
        <begin position="284"/>
        <end position="305"/>
    </location>
</feature>
<proteinExistence type="predicted"/>
<keyword evidence="10" id="KW-1185">Reference proteome</keyword>
<gene>
    <name evidence="9" type="ORF">SAMN05421856_102338</name>
</gene>
<sequence>MLKNWLKIAFINYRKNWLSTIINVLGLSVGLCVFLLIFIHWQDEKSYEQWIPDKENIYFVENGNAAFGIISSSSYPEIFVSKEKFSEIEDATILNDWGKQKLSFGGNSAYTSGTASVDSFFRFFTFEKVAGNFQNALSDDGKIALSLETARLLFGDDYLNAIGKSIKNDSNEKNYVVTAIYKLPEGNTVFKPGFIYRNPYLEQSKDQWTSYSYNGFFKVKPGTDIQVLEHKLSKQMQEQDKISAKEFGYKTDDKKQTAVYLTPVSKMKLDARSDGISKGDKKSIMILLGLSVLILALSGINLINLKTAQASQRAKEVGVRKVVGSSKTALVLQFLLETFMICLVAYVVAFAMVELLLPSYNKFLSKDIKLIDPNLFIYTGLLLIVFSLISGLIPALYLSNFKPINTLKGNFARSKNGIWLRNSILTLQLIISSFFIICSLIIHAQVGYMMNKDLGFKGDQAIQINFKKGSWENNFNVNKYKRLKAELARIPGVKDITGSVNSIGNGTANASIVKLSTDTTKTAQTMLGGIDENFLKFYKVKFVSGRDLDWKKASDTINGAVVNETFAGKLGYNPNTALGKEFFTGWDGKKKYKILGVVKDVNYSGVNQPVEPIVYFNYDRNWVKNNMNNLQIKVSENDINGTLERIKEFWTTKAEPGYPYDFEFVDKQFAKTFEKFQKQQTLFTILNIVVLVIALLGLFALSSLLIEQKLKDVAIKKTLGADEKTIVWDLTKRFLLICVLAVFISIPFGYYAMNEWLKDFAYRIDMPVWPYVLSLVLLLILTFIVVSFKAYRATKINLVKYLKYE</sequence>
<feature type="domain" description="MacB-like periplasmic core" evidence="8">
    <location>
        <begin position="429"/>
        <end position="636"/>
    </location>
</feature>
<keyword evidence="4 6" id="KW-1133">Transmembrane helix</keyword>
<dbReference type="OrthoDB" id="8740261at2"/>
<evidence type="ECO:0000256" key="6">
    <source>
        <dbReference type="SAM" id="Phobius"/>
    </source>
</evidence>
<evidence type="ECO:0000256" key="4">
    <source>
        <dbReference type="ARBA" id="ARBA00022989"/>
    </source>
</evidence>
<accession>A0A1H7XBX0</accession>
<protein>
    <submittedName>
        <fullName evidence="9">Putative ABC transport system permease protein</fullName>
    </submittedName>
</protein>
<feature type="transmembrane region" description="Helical" evidence="6">
    <location>
        <begin position="734"/>
        <end position="753"/>
    </location>
</feature>
<dbReference type="Proteomes" id="UP000199450">
    <property type="component" value="Unassembled WGS sequence"/>
</dbReference>
<feature type="transmembrane region" description="Helical" evidence="6">
    <location>
        <begin position="768"/>
        <end position="791"/>
    </location>
</feature>
<dbReference type="Pfam" id="PF12704">
    <property type="entry name" value="MacB_PCD"/>
    <property type="match status" value="2"/>
</dbReference>
<dbReference type="AlphaFoldDB" id="A0A1H7XBX0"/>
<dbReference type="RefSeq" id="WP_089998998.1">
    <property type="nucleotide sequence ID" value="NZ_FOBV01000002.1"/>
</dbReference>
<evidence type="ECO:0000256" key="2">
    <source>
        <dbReference type="ARBA" id="ARBA00022475"/>
    </source>
</evidence>
<evidence type="ECO:0000259" key="8">
    <source>
        <dbReference type="Pfam" id="PF12704"/>
    </source>
</evidence>
<evidence type="ECO:0000256" key="1">
    <source>
        <dbReference type="ARBA" id="ARBA00004651"/>
    </source>
</evidence>
<feature type="domain" description="ABC3 transporter permease C-terminal" evidence="7">
    <location>
        <begin position="290"/>
        <end position="402"/>
    </location>
</feature>
<comment type="subcellular location">
    <subcellularLocation>
        <location evidence="1">Cell membrane</location>
        <topology evidence="1">Multi-pass membrane protein</topology>
    </subcellularLocation>
</comment>
<dbReference type="STRING" id="295069.SAMN05421856_102338"/>
<dbReference type="PANTHER" id="PTHR30572:SF18">
    <property type="entry name" value="ABC-TYPE MACROLIDE FAMILY EXPORT SYSTEM PERMEASE COMPONENT 2"/>
    <property type="match status" value="1"/>
</dbReference>
<evidence type="ECO:0000256" key="5">
    <source>
        <dbReference type="ARBA" id="ARBA00023136"/>
    </source>
</evidence>